<dbReference type="InterPro" id="IPR011023">
    <property type="entry name" value="Nop2p"/>
</dbReference>
<feature type="binding site" evidence="7">
    <location>
        <position position="134"/>
    </location>
    <ligand>
        <name>S-adenosyl-L-methionine</name>
        <dbReference type="ChEBI" id="CHEBI:59789"/>
    </ligand>
</feature>
<comment type="similarity">
    <text evidence="1 7">Belongs to the class I-like SAM-binding methyltransferase superfamily. RsmB/NOP family.</text>
</comment>
<dbReference type="GO" id="GO:0006396">
    <property type="term" value="P:RNA processing"/>
    <property type="evidence" value="ECO:0007669"/>
    <property type="project" value="InterPro"/>
</dbReference>
<gene>
    <name evidence="9" type="ORF">SAMN05444406_12220</name>
</gene>
<dbReference type="Pfam" id="PF17125">
    <property type="entry name" value="Methyltr_RsmF_N"/>
    <property type="match status" value="1"/>
</dbReference>
<dbReference type="GO" id="GO:0003723">
    <property type="term" value="F:RNA binding"/>
    <property type="evidence" value="ECO:0007669"/>
    <property type="project" value="UniProtKB-UniRule"/>
</dbReference>
<dbReference type="OrthoDB" id="9810297at2"/>
<dbReference type="InterPro" id="IPR027391">
    <property type="entry name" value="Nol1_Nop2_Fmu_2"/>
</dbReference>
<dbReference type="PANTHER" id="PTHR22807">
    <property type="entry name" value="NOP2 YEAST -RELATED NOL1/NOP2/FMU SUN DOMAIN-CONTAINING"/>
    <property type="match status" value="1"/>
</dbReference>
<feature type="domain" description="SAM-dependent MTase RsmB/NOP-type" evidence="8">
    <location>
        <begin position="23"/>
        <end position="302"/>
    </location>
</feature>
<dbReference type="GO" id="GO:0001510">
    <property type="term" value="P:RNA methylation"/>
    <property type="evidence" value="ECO:0007669"/>
    <property type="project" value="InterPro"/>
</dbReference>
<dbReference type="InterPro" id="IPR031341">
    <property type="entry name" value="Methyltr_RsmF_N"/>
</dbReference>
<protein>
    <submittedName>
        <fullName evidence="9">NOL1/NOP2/sun family putative RNA methylase</fullName>
    </submittedName>
</protein>
<dbReference type="PROSITE" id="PS51686">
    <property type="entry name" value="SAM_MT_RSMB_NOP"/>
    <property type="match status" value="1"/>
</dbReference>
<comment type="caution">
    <text evidence="7">Lacks conserved residue(s) required for the propagation of feature annotation.</text>
</comment>
<evidence type="ECO:0000256" key="6">
    <source>
        <dbReference type="ARBA" id="ARBA00022884"/>
    </source>
</evidence>
<dbReference type="CDD" id="cd21147">
    <property type="entry name" value="RsmF_methylt_CTD1"/>
    <property type="match status" value="1"/>
</dbReference>
<dbReference type="PANTHER" id="PTHR22807:SF30">
    <property type="entry name" value="28S RRNA (CYTOSINE(4447)-C(5))-METHYLTRANSFERASE-RELATED"/>
    <property type="match status" value="1"/>
</dbReference>
<dbReference type="CDD" id="cd02440">
    <property type="entry name" value="AdoMet_MTases"/>
    <property type="match status" value="1"/>
</dbReference>
<evidence type="ECO:0000256" key="5">
    <source>
        <dbReference type="ARBA" id="ARBA00022691"/>
    </source>
</evidence>
<keyword evidence="6 7" id="KW-0694">RNA-binding</keyword>
<evidence type="ECO:0000313" key="9">
    <source>
        <dbReference type="EMBL" id="SFQ27295.1"/>
    </source>
</evidence>
<keyword evidence="5 7" id="KW-0949">S-adenosyl-L-methionine</keyword>
<keyword evidence="2" id="KW-0963">Cytoplasm</keyword>
<dbReference type="InterPro" id="IPR023267">
    <property type="entry name" value="RCMT"/>
</dbReference>
<dbReference type="Pfam" id="PF01189">
    <property type="entry name" value="Methyltr_RsmB-F"/>
    <property type="match status" value="1"/>
</dbReference>
<dbReference type="STRING" id="937334.SAMN05444406_12220"/>
<keyword evidence="4 7" id="KW-0808">Transferase</keyword>
<dbReference type="InterPro" id="IPR049560">
    <property type="entry name" value="MeTrfase_RsmB-F_NOP2_cat"/>
</dbReference>
<dbReference type="PROSITE" id="PS01153">
    <property type="entry name" value="NOL1_NOP2_SUN"/>
    <property type="match status" value="1"/>
</dbReference>
<dbReference type="EMBL" id="FOXR01000022">
    <property type="protein sequence ID" value="SFQ27295.1"/>
    <property type="molecule type" value="Genomic_DNA"/>
</dbReference>
<dbReference type="InterPro" id="IPR018314">
    <property type="entry name" value="RsmB/NOL1/NOP2-like_CS"/>
</dbReference>
<dbReference type="InterPro" id="IPR031340">
    <property type="entry name" value="RsmF_methylt_CI"/>
</dbReference>
<evidence type="ECO:0000313" key="10">
    <source>
        <dbReference type="Proteomes" id="UP000198577"/>
    </source>
</evidence>
<evidence type="ECO:0000256" key="1">
    <source>
        <dbReference type="ARBA" id="ARBA00007494"/>
    </source>
</evidence>
<dbReference type="InterPro" id="IPR029063">
    <property type="entry name" value="SAM-dependent_MTases_sf"/>
</dbReference>
<keyword evidence="3 7" id="KW-0489">Methyltransferase</keyword>
<dbReference type="Gene3D" id="2.30.130.60">
    <property type="match status" value="1"/>
</dbReference>
<dbReference type="AlphaFoldDB" id="A0A1I5X5M0"/>
<evidence type="ECO:0000256" key="3">
    <source>
        <dbReference type="ARBA" id="ARBA00022603"/>
    </source>
</evidence>
<keyword evidence="10" id="KW-1185">Reference proteome</keyword>
<proteinExistence type="inferred from homology"/>
<dbReference type="RefSeq" id="WP_025747753.1">
    <property type="nucleotide sequence ID" value="NZ_FOXR01000022.1"/>
</dbReference>
<dbReference type="SUPFAM" id="SSF53335">
    <property type="entry name" value="S-adenosyl-L-methionine-dependent methyltransferases"/>
    <property type="match status" value="1"/>
</dbReference>
<dbReference type="Gene3D" id="3.30.70.1170">
    <property type="entry name" value="Sun protein, domain 3"/>
    <property type="match status" value="1"/>
</dbReference>
<dbReference type="GO" id="GO:0008173">
    <property type="term" value="F:RNA methyltransferase activity"/>
    <property type="evidence" value="ECO:0007669"/>
    <property type="project" value="InterPro"/>
</dbReference>
<feature type="binding site" evidence="7">
    <location>
        <begin position="110"/>
        <end position="116"/>
    </location>
    <ligand>
        <name>S-adenosyl-L-methionine</name>
        <dbReference type="ChEBI" id="CHEBI:59789"/>
    </ligand>
</feature>
<feature type="active site" description="Nucleophile" evidence="7">
    <location>
        <position position="232"/>
    </location>
</feature>
<dbReference type="Gene3D" id="3.40.50.150">
    <property type="entry name" value="Vaccinia Virus protein VP39"/>
    <property type="match status" value="1"/>
</dbReference>
<dbReference type="PRINTS" id="PR02008">
    <property type="entry name" value="RCMTFAMILY"/>
</dbReference>
<dbReference type="NCBIfam" id="TIGR00446">
    <property type="entry name" value="nop2p"/>
    <property type="match status" value="1"/>
</dbReference>
<feature type="binding site" evidence="7">
    <location>
        <position position="179"/>
    </location>
    <ligand>
        <name>S-adenosyl-L-methionine</name>
        <dbReference type="ChEBI" id="CHEBI:59789"/>
    </ligand>
</feature>
<dbReference type="InterPro" id="IPR001678">
    <property type="entry name" value="MeTrfase_RsmB-F_NOP2_dom"/>
</dbReference>
<dbReference type="Proteomes" id="UP000198577">
    <property type="component" value="Unassembled WGS sequence"/>
</dbReference>
<evidence type="ECO:0000256" key="4">
    <source>
        <dbReference type="ARBA" id="ARBA00022679"/>
    </source>
</evidence>
<evidence type="ECO:0000256" key="2">
    <source>
        <dbReference type="ARBA" id="ARBA00022490"/>
    </source>
</evidence>
<organism evidence="9 10">
    <name type="scientific">Caldicoprobacter faecalis</name>
    <dbReference type="NCBI Taxonomy" id="937334"/>
    <lineage>
        <taxon>Bacteria</taxon>
        <taxon>Bacillati</taxon>
        <taxon>Bacillota</taxon>
        <taxon>Clostridia</taxon>
        <taxon>Caldicoprobacterales</taxon>
        <taxon>Caldicoprobacteraceae</taxon>
        <taxon>Caldicoprobacter</taxon>
    </lineage>
</organism>
<accession>A0A1I5X5M0</accession>
<dbReference type="GO" id="GO:0008757">
    <property type="term" value="F:S-adenosylmethionine-dependent methyltransferase activity"/>
    <property type="evidence" value="ECO:0007669"/>
    <property type="project" value="InterPro"/>
</dbReference>
<sequence>MSNLPEDFVDKMKGLLGPEYPKFMACFKNPPYQGLRVNTLKIAIEDFLSLAPFELKPVPWAEGGFYYGDQDRPGKHPYYYAGLYYIQEPSAMAPAELLGVRPGHKVLDLCAAPGGKSFQIAARLKGKGFLLANEIDASRVIVLGENLERLGVRNAAITQETPGRLAAVFKNYFDRILVDAPCSGEGMFRKRPDMCSVWSYTLPDRISVRQKSILKHAAEMLAPGGRMVYSTCTFSPEENEGVVDWFLKEHPDFSLVEDVHFKWFDRGVPEWVNGSPELVKTFRLWPHKIKGEGHFMALFEKKADGGASTLPLFYKRRGISKLPVEYECFMKEYMREFIEDHLYVHKDQLYWIPPSLPDLSGLKVLRPGFRLGTIRKGRFIPGHALAMSARKESVVQSIDFSSDSKEVMQYLEGFTLTGFDGKGWVLITVDGYSLGWGKLSDGLLKNYYPKGLRRVLT</sequence>
<dbReference type="Pfam" id="PF13636">
    <property type="entry name" value="Methyltranf_PUA"/>
    <property type="match status" value="1"/>
</dbReference>
<evidence type="ECO:0000256" key="7">
    <source>
        <dbReference type="PROSITE-ProRule" id="PRU01023"/>
    </source>
</evidence>
<evidence type="ECO:0000259" key="8">
    <source>
        <dbReference type="PROSITE" id="PS51686"/>
    </source>
</evidence>
<reference evidence="9 10" key="1">
    <citation type="submission" date="2016-10" db="EMBL/GenBank/DDBJ databases">
        <authorList>
            <person name="de Groot N.N."/>
        </authorList>
    </citation>
    <scope>NUCLEOTIDE SEQUENCE [LARGE SCALE GENOMIC DNA]</scope>
    <source>
        <strain evidence="9 10">DSM 20678</strain>
    </source>
</reference>
<name>A0A1I5X5M0_9FIRM</name>
<dbReference type="Pfam" id="PF17126">
    <property type="entry name" value="RsmF_methylt_CI"/>
    <property type="match status" value="1"/>
</dbReference>